<dbReference type="EMBL" id="SAYW01000001">
    <property type="protein sequence ID" value="RWU10697.1"/>
    <property type="molecule type" value="Genomic_DNA"/>
</dbReference>
<evidence type="ECO:0008006" key="4">
    <source>
        <dbReference type="Google" id="ProtNLM"/>
    </source>
</evidence>
<gene>
    <name evidence="2" type="ORF">DPV69_05010</name>
</gene>
<dbReference type="Gene3D" id="2.60.120.260">
    <property type="entry name" value="Galactose-binding domain-like"/>
    <property type="match status" value="1"/>
</dbReference>
<organism evidence="2 3">
    <name type="scientific">Pedobacter chitinilyticus</name>
    <dbReference type="NCBI Taxonomy" id="2233776"/>
    <lineage>
        <taxon>Bacteria</taxon>
        <taxon>Pseudomonadati</taxon>
        <taxon>Bacteroidota</taxon>
        <taxon>Sphingobacteriia</taxon>
        <taxon>Sphingobacteriales</taxon>
        <taxon>Sphingobacteriaceae</taxon>
        <taxon>Pedobacter</taxon>
    </lineage>
</organism>
<feature type="chain" id="PRO_5018621780" description="Discoidin domain-containing protein" evidence="1">
    <location>
        <begin position="20"/>
        <end position="189"/>
    </location>
</feature>
<reference evidence="2 3" key="1">
    <citation type="submission" date="2018-06" db="EMBL/GenBank/DDBJ databases">
        <title>Pedobacter endophyticus sp. nov., an endophytic bacterium isolated from a leaf of Triticum aestivum.</title>
        <authorList>
            <person name="Zhang L."/>
        </authorList>
    </citation>
    <scope>NUCLEOTIDE SEQUENCE [LARGE SCALE GENOMIC DNA]</scope>
    <source>
        <strain evidence="2 3">CM134L-2</strain>
    </source>
</reference>
<keyword evidence="1" id="KW-0732">Signal</keyword>
<dbReference type="OrthoDB" id="1111074at2"/>
<evidence type="ECO:0000256" key="1">
    <source>
        <dbReference type="SAM" id="SignalP"/>
    </source>
</evidence>
<dbReference type="Proteomes" id="UP000284120">
    <property type="component" value="Unassembled WGS sequence"/>
</dbReference>
<evidence type="ECO:0000313" key="3">
    <source>
        <dbReference type="Proteomes" id="UP000284120"/>
    </source>
</evidence>
<protein>
    <recommendedName>
        <fullName evidence="4">Discoidin domain-containing protein</fullName>
    </recommendedName>
</protein>
<keyword evidence="3" id="KW-1185">Reference proteome</keyword>
<evidence type="ECO:0000313" key="2">
    <source>
        <dbReference type="EMBL" id="RWU10697.1"/>
    </source>
</evidence>
<name>A0A3S3SUK0_9SPHI</name>
<proteinExistence type="predicted"/>
<dbReference type="AlphaFoldDB" id="A0A3S3SUK0"/>
<comment type="caution">
    <text evidence="2">The sequence shown here is derived from an EMBL/GenBank/DDBJ whole genome shotgun (WGS) entry which is preliminary data.</text>
</comment>
<sequence>MKKIFLAIIVLMVSATAFAQKGRIYDKFPEDFEMPDTSAKAKYKKADVQLKTGSWTFDQAILGAVENRDRFNGKQSVRMHQNKENSGYLQMNFDLPKGASRVTFMYGVYYKDSPSVIKLEYSTDKGQTWKQVGNDITDANAKQKTADFVMDIKEPVRFRITKLSIEAAKKESGVRDGRLSVDDFTVFQN</sequence>
<accession>A0A3S3SUK0</accession>
<feature type="signal peptide" evidence="1">
    <location>
        <begin position="1"/>
        <end position="19"/>
    </location>
</feature>
<dbReference type="RefSeq" id="WP_113646184.1">
    <property type="nucleotide sequence ID" value="NZ_QMHN01000001.1"/>
</dbReference>